<dbReference type="AlphaFoldDB" id="A0A6J3KYK4"/>
<evidence type="ECO:0000313" key="5">
    <source>
        <dbReference type="RefSeq" id="XP_033356889.1"/>
    </source>
</evidence>
<name>A0A6J3KYK4_9HYME</name>
<dbReference type="InterPro" id="IPR043502">
    <property type="entry name" value="DNA/RNA_pol_sf"/>
</dbReference>
<dbReference type="InterPro" id="IPR000477">
    <property type="entry name" value="RT_dom"/>
</dbReference>
<dbReference type="KEGG" id="bvk:117237233"/>
<feature type="domain" description="Reverse transcriptase" evidence="3">
    <location>
        <begin position="382"/>
        <end position="486"/>
    </location>
</feature>
<protein>
    <submittedName>
        <fullName evidence="5">Uncharacterized protein LOC117237233</fullName>
    </submittedName>
</protein>
<reference evidence="5" key="1">
    <citation type="submission" date="2025-08" db="UniProtKB">
        <authorList>
            <consortium name="RefSeq"/>
        </authorList>
    </citation>
    <scope>IDENTIFICATION</scope>
    <source>
        <tissue evidence="5">Muscle</tissue>
    </source>
</reference>
<feature type="chain" id="PRO_5026754252" evidence="2">
    <location>
        <begin position="39"/>
        <end position="682"/>
    </location>
</feature>
<keyword evidence="1" id="KW-0812">Transmembrane</keyword>
<keyword evidence="1" id="KW-0472">Membrane</keyword>
<accession>A0A6J3KYK4</accession>
<sequence>MGHARGGSDPPGATCGGMWRQGVLLHVLAESCVGGAAALSICVCESRVDIVVISEPYRQLPYWFNDEGGDVSVWVTLFNGKHAASETLIRNVGIVGVRAGDVLCVSVFKDNIKRVEGGAFRYLTKEIDVEAFIKKFDEVYNGNGFKFDEAACGERLQKSLEHTCAVDLKRRYPASAKRSAIYWWNDELATFRSETLRASRRAQRVVAARKVDAEVLVTEFKDVRRRLKRAIGRSKAESWKGFCATLNQDPWGRPYRVVRKRMMRSAPMELLGRDKVEGILDDLCSFDQSRGDELRPPTQEEISILPDEEGEFGIEEADMRIAVGKCDPRKAAGVDGIPGTVMRLLAEQRPSVLLTVLKGINIGGKIPAVWKETRLVLILKPGKESGPSSAYRPISILPVLSKVWEHTLKMLIERSIGQDPFHRDQYDFRRKRGTLEALDRTVAVAEECRRTGLVCILIALDVKNVFNALRRERIMEEIRRRRLPGRLQEELETIYLRGEYWYTVGTVSGWGEISTSRVVKYLGVVLDSARRFSPHLKAVCEKAERFLGVIRHLFPNVGGPNDLVRRLYYGVWESVVAYGAPIWASFLGRETNRTIMRRAQGAALIRTSTAYHMVLHGALCVLIGSMPIYIKAWLRWKQYGVKRRINENPEEMAHVGQEEMKDLETEAEDRWRLEWVFHNPHN</sequence>
<dbReference type="PANTHER" id="PTHR19446">
    <property type="entry name" value="REVERSE TRANSCRIPTASES"/>
    <property type="match status" value="1"/>
</dbReference>
<keyword evidence="2" id="KW-0732">Signal</keyword>
<evidence type="ECO:0000313" key="4">
    <source>
        <dbReference type="Proteomes" id="UP000504631"/>
    </source>
</evidence>
<keyword evidence="1" id="KW-1133">Transmembrane helix</keyword>
<dbReference type="RefSeq" id="XP_033356889.1">
    <property type="nucleotide sequence ID" value="XM_033500998.1"/>
</dbReference>
<dbReference type="GO" id="GO:0071897">
    <property type="term" value="P:DNA biosynthetic process"/>
    <property type="evidence" value="ECO:0007669"/>
    <property type="project" value="UniProtKB-ARBA"/>
</dbReference>
<evidence type="ECO:0000259" key="3">
    <source>
        <dbReference type="Pfam" id="PF00078"/>
    </source>
</evidence>
<dbReference type="GeneID" id="117237233"/>
<dbReference type="Pfam" id="PF00078">
    <property type="entry name" value="RVT_1"/>
    <property type="match status" value="1"/>
</dbReference>
<gene>
    <name evidence="5" type="primary">LOC117237233</name>
</gene>
<feature type="transmembrane region" description="Helical" evidence="1">
    <location>
        <begin position="613"/>
        <end position="634"/>
    </location>
</feature>
<keyword evidence="4" id="KW-1185">Reference proteome</keyword>
<dbReference type="Proteomes" id="UP000504631">
    <property type="component" value="Unplaced"/>
</dbReference>
<proteinExistence type="predicted"/>
<dbReference type="SUPFAM" id="SSF56672">
    <property type="entry name" value="DNA/RNA polymerases"/>
    <property type="match status" value="1"/>
</dbReference>
<organism evidence="4 5">
    <name type="scientific">Bombus vosnesenskii</name>
    <dbReference type="NCBI Taxonomy" id="207650"/>
    <lineage>
        <taxon>Eukaryota</taxon>
        <taxon>Metazoa</taxon>
        <taxon>Ecdysozoa</taxon>
        <taxon>Arthropoda</taxon>
        <taxon>Hexapoda</taxon>
        <taxon>Insecta</taxon>
        <taxon>Pterygota</taxon>
        <taxon>Neoptera</taxon>
        <taxon>Endopterygota</taxon>
        <taxon>Hymenoptera</taxon>
        <taxon>Apocrita</taxon>
        <taxon>Aculeata</taxon>
        <taxon>Apoidea</taxon>
        <taxon>Anthophila</taxon>
        <taxon>Apidae</taxon>
        <taxon>Bombus</taxon>
        <taxon>Pyrobombus</taxon>
    </lineage>
</organism>
<evidence type="ECO:0000256" key="2">
    <source>
        <dbReference type="SAM" id="SignalP"/>
    </source>
</evidence>
<evidence type="ECO:0000256" key="1">
    <source>
        <dbReference type="SAM" id="Phobius"/>
    </source>
</evidence>
<feature type="signal peptide" evidence="2">
    <location>
        <begin position="1"/>
        <end position="38"/>
    </location>
</feature>